<keyword evidence="3" id="KW-1185">Reference proteome</keyword>
<organism evidence="2 3">
    <name type="scientific">Coprinellus micaceus</name>
    <name type="common">Glistening ink-cap mushroom</name>
    <name type="synonym">Coprinus micaceus</name>
    <dbReference type="NCBI Taxonomy" id="71717"/>
    <lineage>
        <taxon>Eukaryota</taxon>
        <taxon>Fungi</taxon>
        <taxon>Dikarya</taxon>
        <taxon>Basidiomycota</taxon>
        <taxon>Agaricomycotina</taxon>
        <taxon>Agaricomycetes</taxon>
        <taxon>Agaricomycetidae</taxon>
        <taxon>Agaricales</taxon>
        <taxon>Agaricineae</taxon>
        <taxon>Psathyrellaceae</taxon>
        <taxon>Coprinellus</taxon>
    </lineage>
</organism>
<evidence type="ECO:0000256" key="1">
    <source>
        <dbReference type="SAM" id="MobiDB-lite"/>
    </source>
</evidence>
<accession>A0A4Y7TL44</accession>
<evidence type="ECO:0000313" key="3">
    <source>
        <dbReference type="Proteomes" id="UP000298030"/>
    </source>
</evidence>
<feature type="region of interest" description="Disordered" evidence="1">
    <location>
        <begin position="651"/>
        <end position="736"/>
    </location>
</feature>
<feature type="compositionally biased region" description="Basic and acidic residues" evidence="1">
    <location>
        <begin position="488"/>
        <end position="502"/>
    </location>
</feature>
<feature type="region of interest" description="Disordered" evidence="1">
    <location>
        <begin position="459"/>
        <end position="524"/>
    </location>
</feature>
<feature type="region of interest" description="Disordered" evidence="1">
    <location>
        <begin position="69"/>
        <end position="91"/>
    </location>
</feature>
<proteinExistence type="predicted"/>
<evidence type="ECO:0000313" key="2">
    <source>
        <dbReference type="EMBL" id="TEB34915.1"/>
    </source>
</evidence>
<dbReference type="Proteomes" id="UP000298030">
    <property type="component" value="Unassembled WGS sequence"/>
</dbReference>
<dbReference type="EMBL" id="QPFP01000008">
    <property type="protein sequence ID" value="TEB34915.1"/>
    <property type="molecule type" value="Genomic_DNA"/>
</dbReference>
<comment type="caution">
    <text evidence="2">The sequence shown here is derived from an EMBL/GenBank/DDBJ whole genome shotgun (WGS) entry which is preliminary data.</text>
</comment>
<feature type="region of interest" description="Disordered" evidence="1">
    <location>
        <begin position="239"/>
        <end position="267"/>
    </location>
</feature>
<protein>
    <submittedName>
        <fullName evidence="2">Uncharacterized protein</fullName>
    </submittedName>
</protein>
<feature type="region of interest" description="Disordered" evidence="1">
    <location>
        <begin position="296"/>
        <end position="388"/>
    </location>
</feature>
<feature type="compositionally biased region" description="Basic and acidic residues" evidence="1">
    <location>
        <begin position="72"/>
        <end position="89"/>
    </location>
</feature>
<name>A0A4Y7TL44_COPMI</name>
<dbReference type="AlphaFoldDB" id="A0A4Y7TL44"/>
<reference evidence="2 3" key="1">
    <citation type="journal article" date="2019" name="Nat. Ecol. Evol.">
        <title>Megaphylogeny resolves global patterns of mushroom evolution.</title>
        <authorList>
            <person name="Varga T."/>
            <person name="Krizsan K."/>
            <person name="Foldi C."/>
            <person name="Dima B."/>
            <person name="Sanchez-Garcia M."/>
            <person name="Sanchez-Ramirez S."/>
            <person name="Szollosi G.J."/>
            <person name="Szarkandi J.G."/>
            <person name="Papp V."/>
            <person name="Albert L."/>
            <person name="Andreopoulos W."/>
            <person name="Angelini C."/>
            <person name="Antonin V."/>
            <person name="Barry K.W."/>
            <person name="Bougher N.L."/>
            <person name="Buchanan P."/>
            <person name="Buyck B."/>
            <person name="Bense V."/>
            <person name="Catcheside P."/>
            <person name="Chovatia M."/>
            <person name="Cooper J."/>
            <person name="Damon W."/>
            <person name="Desjardin D."/>
            <person name="Finy P."/>
            <person name="Geml J."/>
            <person name="Haridas S."/>
            <person name="Hughes K."/>
            <person name="Justo A."/>
            <person name="Karasinski D."/>
            <person name="Kautmanova I."/>
            <person name="Kiss B."/>
            <person name="Kocsube S."/>
            <person name="Kotiranta H."/>
            <person name="LaButti K.M."/>
            <person name="Lechner B.E."/>
            <person name="Liimatainen K."/>
            <person name="Lipzen A."/>
            <person name="Lukacs Z."/>
            <person name="Mihaltcheva S."/>
            <person name="Morgado L.N."/>
            <person name="Niskanen T."/>
            <person name="Noordeloos M.E."/>
            <person name="Ohm R.A."/>
            <person name="Ortiz-Santana B."/>
            <person name="Ovrebo C."/>
            <person name="Racz N."/>
            <person name="Riley R."/>
            <person name="Savchenko A."/>
            <person name="Shiryaev A."/>
            <person name="Soop K."/>
            <person name="Spirin V."/>
            <person name="Szebenyi C."/>
            <person name="Tomsovsky M."/>
            <person name="Tulloss R.E."/>
            <person name="Uehling J."/>
            <person name="Grigoriev I.V."/>
            <person name="Vagvolgyi C."/>
            <person name="Papp T."/>
            <person name="Martin F.M."/>
            <person name="Miettinen O."/>
            <person name="Hibbett D.S."/>
            <person name="Nagy L.G."/>
        </authorList>
    </citation>
    <scope>NUCLEOTIDE SEQUENCE [LARGE SCALE GENOMIC DNA]</scope>
    <source>
        <strain evidence="2 3">FP101781</strain>
    </source>
</reference>
<gene>
    <name evidence="2" type="ORF">FA13DRAFT_1707119</name>
</gene>
<sequence>MSRKRRTAWRGPLCIQADPQSAFGLKEIIELGLKEVSGDGDCIEVPASPTEVNTLWHPFIDGSRIQGLILGPKDRPSRTPKLSEPRDDSQEIAQPLRVHRRRTGSRHLVWLCRIQPNQPQWELECPIKNANFPHRTLSTLPMNNAESVGQSTPNPFMTFFLPSSAFHTQRILDELHELLLGVRAWSLQDPDGKEKRERLVELTHPHPETLLKRGEMLREQDLELINDISLLRALPVQAPEISPGSTSATKDERGNHGWPTNRDGGAKSPFIAVTQMEVDEKADEEVLGRQSGSMHFITSEENPNQDGEPSEGSFPHHSGDIAQPISEALKPRSTARGRRESEEVVETNPGASTRSHAIDVKALDGTANTSSSGALAIGAGGGRLGARGPKERFPEGIGPKAEIAGGCYNRGESPEEIDIPPVPGIEKGVELIPRAPSIVSEGAPLIPGTVAWIPDSADTKSQTMAWTPDQEEDAAASTVESPTFEKAAGGHHDLLSPSDRRLSQIGPCPISSVAPDNSQRGVSPPVGDDGPFHEPVETNISHPEQFQGQLPALAVREWTKNIDKLMEAQSQVLMKFRNQTRNEGDQFPKAGMAPVPGSISHLLSAFNAMAVSESPSTSVPQSSSSAQEIASPFSSMSNSVSAPLPLAPMSVDVPVPPTSTTQAVAAGSPRGDTGVHSTPSFASLAKSSVFDAPRPKSSEVTESSTWPKTDQRSFRSLPSPRPPPPLDQVPRSNRSKWEGTEYMARPGISEHQTPRSGAALQVLVGGHKLAFKPWAILLPPPVTQRLNAPQLDASSGPRDQYYTLPSMICQGAQPELSERTSLTSERARVGPLSTIPLWTYRIIVL</sequence>